<gene>
    <name evidence="2" type="ORF">MAR_003753</name>
</gene>
<name>A0ABY7G6Z5_MYAAR</name>
<feature type="domain" description="Fibrinogen C-terminal" evidence="1">
    <location>
        <begin position="7"/>
        <end position="46"/>
    </location>
</feature>
<proteinExistence type="predicted"/>
<evidence type="ECO:0000313" key="3">
    <source>
        <dbReference type="Proteomes" id="UP001164746"/>
    </source>
</evidence>
<dbReference type="Pfam" id="PF00147">
    <property type="entry name" value="Fibrinogen_C"/>
    <property type="match status" value="1"/>
</dbReference>
<keyword evidence="3" id="KW-1185">Reference proteome</keyword>
<dbReference type="Gene3D" id="3.90.215.10">
    <property type="entry name" value="Gamma Fibrinogen, chain A, domain 1"/>
    <property type="match status" value="1"/>
</dbReference>
<evidence type="ECO:0000313" key="2">
    <source>
        <dbReference type="EMBL" id="WAR30185.1"/>
    </source>
</evidence>
<sequence>MSCNEEVFQYRFNGSVDFYKNLHNYEAGFGSLHGEFWLSKAILNTCKASALLQYHTLFH</sequence>
<dbReference type="Proteomes" id="UP001164746">
    <property type="component" value="Chromosome 16"/>
</dbReference>
<dbReference type="InterPro" id="IPR014716">
    <property type="entry name" value="Fibrinogen_a/b/g_C_1"/>
</dbReference>
<dbReference type="EMBL" id="CP111027">
    <property type="protein sequence ID" value="WAR30185.1"/>
    <property type="molecule type" value="Genomic_DNA"/>
</dbReference>
<dbReference type="InterPro" id="IPR002181">
    <property type="entry name" value="Fibrinogen_a/b/g_C_dom"/>
</dbReference>
<organism evidence="2 3">
    <name type="scientific">Mya arenaria</name>
    <name type="common">Soft-shell clam</name>
    <dbReference type="NCBI Taxonomy" id="6604"/>
    <lineage>
        <taxon>Eukaryota</taxon>
        <taxon>Metazoa</taxon>
        <taxon>Spiralia</taxon>
        <taxon>Lophotrochozoa</taxon>
        <taxon>Mollusca</taxon>
        <taxon>Bivalvia</taxon>
        <taxon>Autobranchia</taxon>
        <taxon>Heteroconchia</taxon>
        <taxon>Euheterodonta</taxon>
        <taxon>Imparidentia</taxon>
        <taxon>Neoheterodontei</taxon>
        <taxon>Myida</taxon>
        <taxon>Myoidea</taxon>
        <taxon>Myidae</taxon>
        <taxon>Mya</taxon>
    </lineage>
</organism>
<accession>A0ABY7G6Z5</accession>
<reference evidence="2" key="1">
    <citation type="submission" date="2022-11" db="EMBL/GenBank/DDBJ databases">
        <title>Centuries of genome instability and evolution in soft-shell clam transmissible cancer (bioRxiv).</title>
        <authorList>
            <person name="Hart S.F.M."/>
            <person name="Yonemitsu M.A."/>
            <person name="Giersch R.M."/>
            <person name="Beal B.F."/>
            <person name="Arriagada G."/>
            <person name="Davis B.W."/>
            <person name="Ostrander E.A."/>
            <person name="Goff S.P."/>
            <person name="Metzger M.J."/>
        </authorList>
    </citation>
    <scope>NUCLEOTIDE SEQUENCE</scope>
    <source>
        <strain evidence="2">MELC-2E11</strain>
        <tissue evidence="2">Siphon/mantle</tissue>
    </source>
</reference>
<evidence type="ECO:0000259" key="1">
    <source>
        <dbReference type="Pfam" id="PF00147"/>
    </source>
</evidence>
<protein>
    <submittedName>
        <fullName evidence="2">FCN1-like protein</fullName>
    </submittedName>
</protein>
<dbReference type="SUPFAM" id="SSF56496">
    <property type="entry name" value="Fibrinogen C-terminal domain-like"/>
    <property type="match status" value="1"/>
</dbReference>
<dbReference type="InterPro" id="IPR036056">
    <property type="entry name" value="Fibrinogen-like_C"/>
</dbReference>